<reference evidence="1 2" key="1">
    <citation type="journal article" date="2017" name="Int. J. Syst. Evol. Microbiol.">
        <title>Roseitalea porphyridii gen. nov., sp. nov., isolated from a red alga, and reclassification of Hoeflea suaedae Chung et al. 2013 as Pseudohoeflea suaedae gen. nov., comb. nov.</title>
        <authorList>
            <person name="Hyeon J.W."/>
            <person name="Jeong S.E."/>
            <person name="Baek K."/>
            <person name="Jeon C.O."/>
        </authorList>
    </citation>
    <scope>NUCLEOTIDE SEQUENCE [LARGE SCALE GENOMIC DNA]</scope>
    <source>
        <strain evidence="1 2">MA7-20</strain>
    </source>
</reference>
<keyword evidence="2" id="KW-1185">Reference proteome</keyword>
<dbReference type="KEGG" id="rpod:E0E05_13185"/>
<dbReference type="RefSeq" id="WP_131617140.1">
    <property type="nucleotide sequence ID" value="NZ_CP036532.1"/>
</dbReference>
<accession>A0A4P6V208</accession>
<organism evidence="1 2">
    <name type="scientific">Roseitalea porphyridii</name>
    <dbReference type="NCBI Taxonomy" id="1852022"/>
    <lineage>
        <taxon>Bacteria</taxon>
        <taxon>Pseudomonadati</taxon>
        <taxon>Pseudomonadota</taxon>
        <taxon>Alphaproteobacteria</taxon>
        <taxon>Hyphomicrobiales</taxon>
        <taxon>Ahrensiaceae</taxon>
        <taxon>Roseitalea</taxon>
    </lineage>
</organism>
<dbReference type="Proteomes" id="UP000293719">
    <property type="component" value="Chromosome"/>
</dbReference>
<dbReference type="OrthoDB" id="7874013at2"/>
<name>A0A4P6V208_9HYPH</name>
<evidence type="ECO:0000313" key="1">
    <source>
        <dbReference type="EMBL" id="QBK31477.1"/>
    </source>
</evidence>
<gene>
    <name evidence="1" type="ORF">E0E05_13185</name>
</gene>
<sequence>MANTNRKGFFRHALDAMIEARSRQVAGYVNGTLLMLDDDELRERGYDRDTLKRRPHFTPPF</sequence>
<protein>
    <submittedName>
        <fullName evidence="1">Uncharacterized protein</fullName>
    </submittedName>
</protein>
<proteinExistence type="predicted"/>
<evidence type="ECO:0000313" key="2">
    <source>
        <dbReference type="Proteomes" id="UP000293719"/>
    </source>
</evidence>
<dbReference type="AlphaFoldDB" id="A0A4P6V208"/>
<dbReference type="EMBL" id="CP036532">
    <property type="protein sequence ID" value="QBK31477.1"/>
    <property type="molecule type" value="Genomic_DNA"/>
</dbReference>
<dbReference type="GeneID" id="90768257"/>